<protein>
    <submittedName>
        <fullName evidence="1">Uncharacterized protein</fullName>
    </submittedName>
</protein>
<accession>A0A401Q641</accession>
<reference evidence="1 2" key="1">
    <citation type="journal article" date="2018" name="Nat. Ecol. Evol.">
        <title>Shark genomes provide insights into elasmobranch evolution and the origin of vertebrates.</title>
        <authorList>
            <person name="Hara Y"/>
            <person name="Yamaguchi K"/>
            <person name="Onimaru K"/>
            <person name="Kadota M"/>
            <person name="Koyanagi M"/>
            <person name="Keeley SD"/>
            <person name="Tatsumi K"/>
            <person name="Tanaka K"/>
            <person name="Motone F"/>
            <person name="Kageyama Y"/>
            <person name="Nozu R"/>
            <person name="Adachi N"/>
            <person name="Nishimura O"/>
            <person name="Nakagawa R"/>
            <person name="Tanegashima C"/>
            <person name="Kiyatake I"/>
            <person name="Matsumoto R"/>
            <person name="Murakumo K"/>
            <person name="Nishida K"/>
            <person name="Terakita A"/>
            <person name="Kuratani S"/>
            <person name="Sato K"/>
            <person name="Hyodo S Kuraku.S."/>
        </authorList>
    </citation>
    <scope>NUCLEOTIDE SEQUENCE [LARGE SCALE GENOMIC DNA]</scope>
</reference>
<comment type="caution">
    <text evidence="1">The sequence shown here is derived from an EMBL/GenBank/DDBJ whole genome shotgun (WGS) entry which is preliminary data.</text>
</comment>
<keyword evidence="2" id="KW-1185">Reference proteome</keyword>
<gene>
    <name evidence="1" type="ORF">scyTo_0022940</name>
</gene>
<dbReference type="Proteomes" id="UP000288216">
    <property type="component" value="Unassembled WGS sequence"/>
</dbReference>
<evidence type="ECO:0000313" key="2">
    <source>
        <dbReference type="Proteomes" id="UP000288216"/>
    </source>
</evidence>
<dbReference type="AlphaFoldDB" id="A0A401Q641"/>
<proteinExistence type="predicted"/>
<sequence length="55" mass="5988">VCCVVYNFKSPNPVCKKAYRVPKPGCVMLALPCVESPLEKLSVVQNYPVAFAEGT</sequence>
<dbReference type="EMBL" id="BFAA01024982">
    <property type="protein sequence ID" value="GCB80822.1"/>
    <property type="molecule type" value="Genomic_DNA"/>
</dbReference>
<organism evidence="1 2">
    <name type="scientific">Scyliorhinus torazame</name>
    <name type="common">Cloudy catshark</name>
    <name type="synonym">Catulus torazame</name>
    <dbReference type="NCBI Taxonomy" id="75743"/>
    <lineage>
        <taxon>Eukaryota</taxon>
        <taxon>Metazoa</taxon>
        <taxon>Chordata</taxon>
        <taxon>Craniata</taxon>
        <taxon>Vertebrata</taxon>
        <taxon>Chondrichthyes</taxon>
        <taxon>Elasmobranchii</taxon>
        <taxon>Galeomorphii</taxon>
        <taxon>Galeoidea</taxon>
        <taxon>Carcharhiniformes</taxon>
        <taxon>Scyliorhinidae</taxon>
        <taxon>Scyliorhinus</taxon>
    </lineage>
</organism>
<evidence type="ECO:0000313" key="1">
    <source>
        <dbReference type="EMBL" id="GCB80822.1"/>
    </source>
</evidence>
<name>A0A401Q641_SCYTO</name>
<feature type="non-terminal residue" evidence="1">
    <location>
        <position position="1"/>
    </location>
</feature>